<dbReference type="EMBL" id="BRYB01005646">
    <property type="protein sequence ID" value="GMI27240.1"/>
    <property type="molecule type" value="Genomic_DNA"/>
</dbReference>
<accession>A0ABQ6MJT6</accession>
<dbReference type="Proteomes" id="UP001165060">
    <property type="component" value="Unassembled WGS sequence"/>
</dbReference>
<keyword evidence="5 7" id="KW-0378">Hydrolase</keyword>
<evidence type="ECO:0000256" key="7">
    <source>
        <dbReference type="RuleBase" id="RU000454"/>
    </source>
</evidence>
<keyword evidence="10" id="KW-1185">Reference proteome</keyword>
<comment type="caution">
    <text evidence="9">The sequence shown here is derived from an EMBL/GenBank/DDBJ whole genome shotgun (WGS) entry which is preliminary data.</text>
</comment>
<evidence type="ECO:0000256" key="3">
    <source>
        <dbReference type="ARBA" id="ARBA00022729"/>
    </source>
</evidence>
<evidence type="ECO:0000259" key="8">
    <source>
        <dbReference type="PROSITE" id="PS51767"/>
    </source>
</evidence>
<feature type="domain" description="Peptidase A1" evidence="8">
    <location>
        <begin position="51"/>
        <end position="429"/>
    </location>
</feature>
<dbReference type="CDD" id="cd05471">
    <property type="entry name" value="pepsin_like"/>
    <property type="match status" value="1"/>
</dbReference>
<dbReference type="PANTHER" id="PTHR47965">
    <property type="entry name" value="ASPARTYL PROTEASE-RELATED"/>
    <property type="match status" value="1"/>
</dbReference>
<dbReference type="Gene3D" id="2.40.70.10">
    <property type="entry name" value="Acid Proteases"/>
    <property type="match status" value="2"/>
</dbReference>
<evidence type="ECO:0000256" key="6">
    <source>
        <dbReference type="ARBA" id="ARBA00023145"/>
    </source>
</evidence>
<dbReference type="InterPro" id="IPR021109">
    <property type="entry name" value="Peptidase_aspartic_dom_sf"/>
</dbReference>
<keyword evidence="4 7" id="KW-0064">Aspartyl protease</keyword>
<keyword evidence="3" id="KW-0732">Signal</keyword>
<keyword evidence="2 7" id="KW-0645">Protease</keyword>
<dbReference type="PANTHER" id="PTHR47965:SF12">
    <property type="entry name" value="ASPARTIC PROTEINASE 3-RELATED"/>
    <property type="match status" value="1"/>
</dbReference>
<name>A0ABQ6MJT6_9STRA</name>
<dbReference type="PROSITE" id="PS51767">
    <property type="entry name" value="PEPTIDASE_A1"/>
    <property type="match status" value="1"/>
</dbReference>
<feature type="non-terminal residue" evidence="9">
    <location>
        <position position="430"/>
    </location>
</feature>
<organism evidence="9 10">
    <name type="scientific">Tetraparma gracilis</name>
    <dbReference type="NCBI Taxonomy" id="2962635"/>
    <lineage>
        <taxon>Eukaryota</taxon>
        <taxon>Sar</taxon>
        <taxon>Stramenopiles</taxon>
        <taxon>Ochrophyta</taxon>
        <taxon>Bolidophyceae</taxon>
        <taxon>Parmales</taxon>
        <taxon>Triparmaceae</taxon>
        <taxon>Tetraparma</taxon>
    </lineage>
</organism>
<keyword evidence="6" id="KW-0865">Zymogen</keyword>
<evidence type="ECO:0000256" key="5">
    <source>
        <dbReference type="ARBA" id="ARBA00022801"/>
    </source>
</evidence>
<dbReference type="SUPFAM" id="SSF50630">
    <property type="entry name" value="Acid proteases"/>
    <property type="match status" value="1"/>
</dbReference>
<evidence type="ECO:0000256" key="4">
    <source>
        <dbReference type="ARBA" id="ARBA00022750"/>
    </source>
</evidence>
<dbReference type="InterPro" id="IPR001461">
    <property type="entry name" value="Aspartic_peptidase_A1"/>
</dbReference>
<dbReference type="PRINTS" id="PR00792">
    <property type="entry name" value="PEPSIN"/>
</dbReference>
<dbReference type="InterPro" id="IPR033121">
    <property type="entry name" value="PEPTIDASE_A1"/>
</dbReference>
<dbReference type="PROSITE" id="PS00141">
    <property type="entry name" value="ASP_PROTEASE"/>
    <property type="match status" value="1"/>
</dbReference>
<dbReference type="Pfam" id="PF00026">
    <property type="entry name" value="Asp"/>
    <property type="match status" value="2"/>
</dbReference>
<dbReference type="InterPro" id="IPR034164">
    <property type="entry name" value="Pepsin-like_dom"/>
</dbReference>
<evidence type="ECO:0000313" key="9">
    <source>
        <dbReference type="EMBL" id="GMI27240.1"/>
    </source>
</evidence>
<evidence type="ECO:0000313" key="10">
    <source>
        <dbReference type="Proteomes" id="UP001165060"/>
    </source>
</evidence>
<dbReference type="InterPro" id="IPR001969">
    <property type="entry name" value="Aspartic_peptidase_AS"/>
</dbReference>
<protein>
    <recommendedName>
        <fullName evidence="8">Peptidase A1 domain-containing protein</fullName>
    </recommendedName>
</protein>
<proteinExistence type="inferred from homology"/>
<comment type="similarity">
    <text evidence="1 7">Belongs to the peptidase A1 family.</text>
</comment>
<sequence length="430" mass="45270">MEDVNAKVFADFFGDDSQEHNTAIVAGGAVYVVSGTAFNESNPNDLICAKVWAEIEIGSPAQTVSVVFDTGSAALGVPPIDLTANGGVCQMCEELWGDEVCQFPQCGPNVLFTDKTCVRGGYDPTASTTVSYLPSTDPDCGSISRKTSTNGRCQVATGYGDGAGRADWCNYGWQGDAATDTVTIGGKSATGVPLIAITTLQQHFDTTVTQAAGIWGAGFALNNIRPNTFGPINCGVGDRLCTKQPAPMEVFLAHAGLPDEFSVCMGTATAPGALVLGGIDPQYYDGAFMTADFLEPYDYYKVNVTNVHVGAVESGTVVDGQYTPAVVDTGTDNMLLADDYYDAFFPPDLVGVSDLVCTTDDDCMLGLEIEAAGDGVPFIIKAPGVVTCKNSRCHPTHVSKNGDEHMIGFAGMRAYYTHFDLENKTLGFAA</sequence>
<evidence type="ECO:0000256" key="2">
    <source>
        <dbReference type="ARBA" id="ARBA00022670"/>
    </source>
</evidence>
<evidence type="ECO:0000256" key="1">
    <source>
        <dbReference type="ARBA" id="ARBA00007447"/>
    </source>
</evidence>
<gene>
    <name evidence="9" type="ORF">TeGR_g8085</name>
</gene>
<reference evidence="9 10" key="1">
    <citation type="journal article" date="2023" name="Commun. Biol.">
        <title>Genome analysis of Parmales, the sister group of diatoms, reveals the evolutionary specialization of diatoms from phago-mixotrophs to photoautotrophs.</title>
        <authorList>
            <person name="Ban H."/>
            <person name="Sato S."/>
            <person name="Yoshikawa S."/>
            <person name="Yamada K."/>
            <person name="Nakamura Y."/>
            <person name="Ichinomiya M."/>
            <person name="Sato N."/>
            <person name="Blanc-Mathieu R."/>
            <person name="Endo H."/>
            <person name="Kuwata A."/>
            <person name="Ogata H."/>
        </authorList>
    </citation>
    <scope>NUCLEOTIDE SEQUENCE [LARGE SCALE GENOMIC DNA]</scope>
</reference>